<dbReference type="PRINTS" id="PR00169">
    <property type="entry name" value="KCHANNEL"/>
</dbReference>
<evidence type="ECO:0000313" key="4">
    <source>
        <dbReference type="EMBL" id="TGB00699.1"/>
    </source>
</evidence>
<reference evidence="4 5" key="1">
    <citation type="journal article" date="2003" name="Int. J. Syst. Evol. Microbiol.">
        <title>Halobacillus salinus sp. nov., isolated from a salt lake on the coast of the East Sea in Korea.</title>
        <authorList>
            <person name="Yoon J.H."/>
            <person name="Kang K.H."/>
            <person name="Park Y.H."/>
        </authorList>
    </citation>
    <scope>NUCLEOTIDE SEQUENCE [LARGE SCALE GENOMIC DNA]</scope>
    <source>
        <strain evidence="4 5">HSL-3</strain>
    </source>
</reference>
<dbReference type="InterPro" id="IPR013099">
    <property type="entry name" value="K_chnl_dom"/>
</dbReference>
<dbReference type="Gene3D" id="3.40.50.720">
    <property type="entry name" value="NAD(P)-binding Rossmann-like Domain"/>
    <property type="match status" value="1"/>
</dbReference>
<dbReference type="GO" id="GO:0006813">
    <property type="term" value="P:potassium ion transport"/>
    <property type="evidence" value="ECO:0007669"/>
    <property type="project" value="InterPro"/>
</dbReference>
<feature type="transmembrane region" description="Helical" evidence="2">
    <location>
        <begin position="73"/>
        <end position="94"/>
    </location>
</feature>
<dbReference type="InterPro" id="IPR050721">
    <property type="entry name" value="Trk_Ktr_HKT_K-transport"/>
</dbReference>
<keyword evidence="2" id="KW-0472">Membrane</keyword>
<dbReference type="AlphaFoldDB" id="A0A4Z0GWA6"/>
<evidence type="ECO:0000313" key="5">
    <source>
        <dbReference type="Proteomes" id="UP000297982"/>
    </source>
</evidence>
<keyword evidence="4" id="KW-0406">Ion transport</keyword>
<feature type="transmembrane region" description="Helical" evidence="2">
    <location>
        <begin position="12"/>
        <end position="37"/>
    </location>
</feature>
<dbReference type="SUPFAM" id="SSF81324">
    <property type="entry name" value="Voltage-gated potassium channels"/>
    <property type="match status" value="1"/>
</dbReference>
<dbReference type="Gene3D" id="1.10.287.70">
    <property type="match status" value="1"/>
</dbReference>
<name>A0A4Z0GWA6_9BACI</name>
<dbReference type="PANTHER" id="PTHR43833">
    <property type="entry name" value="POTASSIUM CHANNEL PROTEIN 2-RELATED-RELATED"/>
    <property type="match status" value="1"/>
</dbReference>
<dbReference type="EMBL" id="SRJC01000012">
    <property type="protein sequence ID" value="TGB00699.1"/>
    <property type="molecule type" value="Genomic_DNA"/>
</dbReference>
<dbReference type="InterPro" id="IPR003148">
    <property type="entry name" value="RCK_N"/>
</dbReference>
<protein>
    <submittedName>
        <fullName evidence="4">Potassium channel protein</fullName>
    </submittedName>
</protein>
<proteinExistence type="predicted"/>
<dbReference type="Proteomes" id="UP000297982">
    <property type="component" value="Unassembled WGS sequence"/>
</dbReference>
<dbReference type="Pfam" id="PF07885">
    <property type="entry name" value="Ion_trans_2"/>
    <property type="match status" value="1"/>
</dbReference>
<dbReference type="GO" id="GO:0005886">
    <property type="term" value="C:plasma membrane"/>
    <property type="evidence" value="ECO:0007669"/>
    <property type="project" value="UniProtKB-SubCell"/>
</dbReference>
<comment type="caution">
    <text evidence="4">The sequence shown here is derived from an EMBL/GenBank/DDBJ whole genome shotgun (WGS) entry which is preliminary data.</text>
</comment>
<evidence type="ECO:0000256" key="1">
    <source>
        <dbReference type="ARBA" id="ARBA00004651"/>
    </source>
</evidence>
<accession>A0A4Z0GWA6</accession>
<evidence type="ECO:0000256" key="2">
    <source>
        <dbReference type="SAM" id="Phobius"/>
    </source>
</evidence>
<gene>
    <name evidence="4" type="ORF">E4663_19475</name>
</gene>
<organism evidence="4 5">
    <name type="scientific">Halobacillus salinus</name>
    <dbReference type="NCBI Taxonomy" id="192814"/>
    <lineage>
        <taxon>Bacteria</taxon>
        <taxon>Bacillati</taxon>
        <taxon>Bacillota</taxon>
        <taxon>Bacilli</taxon>
        <taxon>Bacillales</taxon>
        <taxon>Bacillaceae</taxon>
        <taxon>Halobacillus</taxon>
    </lineage>
</organism>
<keyword evidence="2" id="KW-1133">Transmembrane helix</keyword>
<keyword evidence="2" id="KW-0812">Transmembrane</keyword>
<keyword evidence="4" id="KW-0813">Transport</keyword>
<dbReference type="PANTHER" id="PTHR43833:SF9">
    <property type="entry name" value="POTASSIUM CHANNEL PROTEIN YUGO-RELATED"/>
    <property type="match status" value="1"/>
</dbReference>
<dbReference type="SUPFAM" id="SSF51735">
    <property type="entry name" value="NAD(P)-binding Rossmann-fold domains"/>
    <property type="match status" value="1"/>
</dbReference>
<dbReference type="RefSeq" id="WP_135328828.1">
    <property type="nucleotide sequence ID" value="NZ_SRJC01000012.1"/>
</dbReference>
<dbReference type="PROSITE" id="PS51201">
    <property type="entry name" value="RCK_N"/>
    <property type="match status" value="1"/>
</dbReference>
<dbReference type="InterPro" id="IPR036291">
    <property type="entry name" value="NAD(P)-bd_dom_sf"/>
</dbReference>
<keyword evidence="4" id="KW-0407">Ion channel</keyword>
<feature type="domain" description="RCK N-terminal" evidence="3">
    <location>
        <begin position="114"/>
        <end position="239"/>
    </location>
</feature>
<dbReference type="Pfam" id="PF02254">
    <property type="entry name" value="TrkA_N"/>
    <property type="match status" value="1"/>
</dbReference>
<keyword evidence="5" id="KW-1185">Reference proteome</keyword>
<evidence type="ECO:0000259" key="3">
    <source>
        <dbReference type="PROSITE" id="PS51201"/>
    </source>
</evidence>
<dbReference type="GO" id="GO:0034220">
    <property type="term" value="P:monoatomic ion transmembrane transport"/>
    <property type="evidence" value="ECO:0007669"/>
    <property type="project" value="UniProtKB-KW"/>
</dbReference>
<dbReference type="STRING" id="192814.GCA_900166575_03597"/>
<sequence length="338" mass="38045">MLILRKFFLKLVKVSNMVLFLASLILVILSSVLIFLVENETFPTIFDGFWWVMTTVTTVGYGDYSPATVAGRIIAIFLYIFGIGLIGVAIGKIIDSLAIFRKKRVEGDIVYKDSGHFIIIGWSQKAHFAIKEMLETKEDVEIVIIDQLKEAPLLSENIHYIKGEAADSQTLENANVKGAKAVLIFADDHLHNDQMTDGKSLLIASSIEAVAPKVHTIVEIMEEKHIDNFKHVHVDEFIVSNETISSLAVRSAFRKGISEIYGQLLRRSVGEDLYHVPIKQEWATYRDAFEFLLNEGATLIADRNDLAINRKLDEQIPAEAELYAVCDRETYEKILRGA</sequence>
<comment type="subcellular location">
    <subcellularLocation>
        <location evidence="1">Cell membrane</location>
        <topology evidence="1">Multi-pass membrane protein</topology>
    </subcellularLocation>
</comment>